<evidence type="ECO:0000256" key="7">
    <source>
        <dbReference type="ARBA" id="ARBA00022967"/>
    </source>
</evidence>
<dbReference type="GO" id="GO:0005524">
    <property type="term" value="F:ATP binding"/>
    <property type="evidence" value="ECO:0007669"/>
    <property type="project" value="UniProtKB-UniRule"/>
</dbReference>
<reference evidence="14" key="1">
    <citation type="submission" date="2020-02" db="EMBL/GenBank/DDBJ databases">
        <title>Streptomyces sp. ASO4wet.</title>
        <authorList>
            <person name="Risdian C."/>
            <person name="Landwehr W."/>
            <person name="Schupp P."/>
            <person name="Wink J."/>
        </authorList>
    </citation>
    <scope>NUCLEOTIDE SEQUENCE [LARGE SCALE GENOMIC DNA]</scope>
    <source>
        <strain evidence="14">ASO4wet</strain>
    </source>
</reference>
<keyword evidence="5 10" id="KW-0547">Nucleotide-binding</keyword>
<dbReference type="FunFam" id="3.40.50.300:FF:000224">
    <property type="entry name" value="Energy-coupling factor transporter ATP-binding protein EcfA"/>
    <property type="match status" value="1"/>
</dbReference>
<dbReference type="RefSeq" id="WP_197354793.1">
    <property type="nucleotide sequence ID" value="NZ_CP048882.1"/>
</dbReference>
<keyword evidence="4 10" id="KW-1003">Cell membrane</keyword>
<comment type="subcellular location">
    <subcellularLocation>
        <location evidence="1 10">Cell membrane</location>
        <topology evidence="1 10">Peripheral membrane protein</topology>
    </subcellularLocation>
</comment>
<dbReference type="InterPro" id="IPR015856">
    <property type="entry name" value="ABC_transpr_CbiO/EcfA_su"/>
</dbReference>
<evidence type="ECO:0000256" key="10">
    <source>
        <dbReference type="RuleBase" id="RU364103"/>
    </source>
</evidence>
<dbReference type="GO" id="GO:0006824">
    <property type="term" value="P:cobalt ion transport"/>
    <property type="evidence" value="ECO:0007669"/>
    <property type="project" value="InterPro"/>
</dbReference>
<accession>A0A7T1TDD8</accession>
<dbReference type="SMART" id="SM00382">
    <property type="entry name" value="AAA"/>
    <property type="match status" value="1"/>
</dbReference>
<comment type="function">
    <text evidence="10">Part of an ABC transporter complex. Responsible for energy coupling to the transport system.</text>
</comment>
<name>A0A7T1TDD8_9ACTN</name>
<evidence type="ECO:0000256" key="4">
    <source>
        <dbReference type="ARBA" id="ARBA00022475"/>
    </source>
</evidence>
<dbReference type="InterPro" id="IPR005876">
    <property type="entry name" value="Co_trans_ATP-bd"/>
</dbReference>
<organism evidence="13 14">
    <name type="scientific">Streptomyces bathyalis</name>
    <dbReference type="NCBI Taxonomy" id="2710756"/>
    <lineage>
        <taxon>Bacteria</taxon>
        <taxon>Bacillati</taxon>
        <taxon>Actinomycetota</taxon>
        <taxon>Actinomycetes</taxon>
        <taxon>Kitasatosporales</taxon>
        <taxon>Streptomycetaceae</taxon>
        <taxon>Streptomyces</taxon>
    </lineage>
</organism>
<dbReference type="EMBL" id="CP048882">
    <property type="protein sequence ID" value="QPP10865.1"/>
    <property type="molecule type" value="Genomic_DNA"/>
</dbReference>
<evidence type="ECO:0000256" key="9">
    <source>
        <dbReference type="ARBA" id="ARBA00025157"/>
    </source>
</evidence>
<dbReference type="GO" id="GO:0016887">
    <property type="term" value="F:ATP hydrolysis activity"/>
    <property type="evidence" value="ECO:0007669"/>
    <property type="project" value="InterPro"/>
</dbReference>
<dbReference type="InterPro" id="IPR003439">
    <property type="entry name" value="ABC_transporter-like_ATP-bd"/>
</dbReference>
<comment type="similarity">
    <text evidence="2 10">Belongs to the ABC transporter superfamily.</text>
</comment>
<keyword evidence="8 10" id="KW-0472">Membrane</keyword>
<keyword evidence="3 10" id="KW-0813">Transport</keyword>
<evidence type="ECO:0000256" key="2">
    <source>
        <dbReference type="ARBA" id="ARBA00005417"/>
    </source>
</evidence>
<dbReference type="GO" id="GO:0043190">
    <property type="term" value="C:ATP-binding cassette (ABC) transporter complex"/>
    <property type="evidence" value="ECO:0007669"/>
    <property type="project" value="TreeGrafter"/>
</dbReference>
<evidence type="ECO:0000259" key="12">
    <source>
        <dbReference type="PROSITE" id="PS50893"/>
    </source>
</evidence>
<dbReference type="Proteomes" id="UP000595046">
    <property type="component" value="Chromosome"/>
</dbReference>
<evidence type="ECO:0000256" key="1">
    <source>
        <dbReference type="ARBA" id="ARBA00004202"/>
    </source>
</evidence>
<evidence type="ECO:0000256" key="8">
    <source>
        <dbReference type="ARBA" id="ARBA00023136"/>
    </source>
</evidence>
<dbReference type="CDD" id="cd03225">
    <property type="entry name" value="ABC_cobalt_CbiO_domain1"/>
    <property type="match status" value="1"/>
</dbReference>
<dbReference type="KEGG" id="sbat:G4Z16_20740"/>
<dbReference type="InterPro" id="IPR003593">
    <property type="entry name" value="AAA+_ATPase"/>
</dbReference>
<dbReference type="PROSITE" id="PS50893">
    <property type="entry name" value="ABC_TRANSPORTER_2"/>
    <property type="match status" value="1"/>
</dbReference>
<dbReference type="InterPro" id="IPR050095">
    <property type="entry name" value="ECF_ABC_transporter_ATP-bd"/>
</dbReference>
<dbReference type="PANTHER" id="PTHR43553">
    <property type="entry name" value="HEAVY METAL TRANSPORTER"/>
    <property type="match status" value="1"/>
</dbReference>
<dbReference type="PROSITE" id="PS00211">
    <property type="entry name" value="ABC_TRANSPORTER_1"/>
    <property type="match status" value="1"/>
</dbReference>
<evidence type="ECO:0000256" key="11">
    <source>
        <dbReference type="SAM" id="MobiDB-lite"/>
    </source>
</evidence>
<evidence type="ECO:0000256" key="3">
    <source>
        <dbReference type="ARBA" id="ARBA00022448"/>
    </source>
</evidence>
<keyword evidence="14" id="KW-1185">Reference proteome</keyword>
<sequence>MHDITSGRSGRPSEGAGDATGATPPPPSLHVAGVAYAYPDGHQALFGVDLTVPRGERVALLGPNGAGKTTLVLHLNGILTAGAGSVTVAGLPVAPRNLAEIRRRVGIVFQDPDDQLFMPTVREDVAFGPATAGLRGAELESRVHDALAQVGMEAHADRPPHHLSFGQRRRVAVATVLAMQPEILVLDEPSSNLDPASRRELADILERLDVTVLMVTHDLPYALQLCPRSVVLSDGVIVADGATQELLRDEALLAAHRLELPFGFDPGSVNAPQR</sequence>
<dbReference type="GO" id="GO:0042626">
    <property type="term" value="F:ATPase-coupled transmembrane transporter activity"/>
    <property type="evidence" value="ECO:0007669"/>
    <property type="project" value="TreeGrafter"/>
</dbReference>
<gene>
    <name evidence="13" type="ORF">G4Z16_20740</name>
</gene>
<dbReference type="Pfam" id="PF00005">
    <property type="entry name" value="ABC_tran"/>
    <property type="match status" value="1"/>
</dbReference>
<dbReference type="NCBIfam" id="TIGR01166">
    <property type="entry name" value="cbiO"/>
    <property type="match status" value="1"/>
</dbReference>
<dbReference type="InterPro" id="IPR017871">
    <property type="entry name" value="ABC_transporter-like_CS"/>
</dbReference>
<proteinExistence type="inferred from homology"/>
<dbReference type="AlphaFoldDB" id="A0A7T1TDD8"/>
<feature type="region of interest" description="Disordered" evidence="11">
    <location>
        <begin position="1"/>
        <end position="28"/>
    </location>
</feature>
<keyword evidence="6 10" id="KW-0067">ATP-binding</keyword>
<dbReference type="Gene3D" id="3.40.50.300">
    <property type="entry name" value="P-loop containing nucleotide triphosphate hydrolases"/>
    <property type="match status" value="1"/>
</dbReference>
<evidence type="ECO:0000313" key="13">
    <source>
        <dbReference type="EMBL" id="QPP10865.1"/>
    </source>
</evidence>
<feature type="domain" description="ABC transporter" evidence="12">
    <location>
        <begin position="29"/>
        <end position="259"/>
    </location>
</feature>
<dbReference type="SUPFAM" id="SSF52540">
    <property type="entry name" value="P-loop containing nucleoside triphosphate hydrolases"/>
    <property type="match status" value="1"/>
</dbReference>
<keyword evidence="7" id="KW-1278">Translocase</keyword>
<comment type="function">
    <text evidence="9">Probably part of an ABC transporter complex. Responsible for energy coupling to the transport system.</text>
</comment>
<evidence type="ECO:0000256" key="5">
    <source>
        <dbReference type="ARBA" id="ARBA00022741"/>
    </source>
</evidence>
<protein>
    <recommendedName>
        <fullName evidence="10">ABC transporter ATP-binding protein</fullName>
    </recommendedName>
</protein>
<dbReference type="InterPro" id="IPR027417">
    <property type="entry name" value="P-loop_NTPase"/>
</dbReference>
<evidence type="ECO:0000313" key="14">
    <source>
        <dbReference type="Proteomes" id="UP000595046"/>
    </source>
</evidence>
<evidence type="ECO:0000256" key="6">
    <source>
        <dbReference type="ARBA" id="ARBA00022840"/>
    </source>
</evidence>
<dbReference type="PANTHER" id="PTHR43553:SF24">
    <property type="entry name" value="ENERGY-COUPLING FACTOR TRANSPORTER ATP-BINDING PROTEIN ECFA1"/>
    <property type="match status" value="1"/>
</dbReference>